<name>A0A518IDR5_9PLAN</name>
<gene>
    <name evidence="1" type="ORF">Enr17x_32590</name>
</gene>
<evidence type="ECO:0000313" key="1">
    <source>
        <dbReference type="EMBL" id="QDV51205.1"/>
    </source>
</evidence>
<protein>
    <submittedName>
        <fullName evidence="1">Uncharacterized protein</fullName>
    </submittedName>
</protein>
<dbReference type="EMBL" id="CP037452">
    <property type="protein sequence ID" value="QDV51205.1"/>
    <property type="molecule type" value="Genomic_DNA"/>
</dbReference>
<dbReference type="KEGG" id="gfm:Enr17x_32590"/>
<evidence type="ECO:0000313" key="2">
    <source>
        <dbReference type="Proteomes" id="UP000318313"/>
    </source>
</evidence>
<dbReference type="Proteomes" id="UP000318313">
    <property type="component" value="Chromosome"/>
</dbReference>
<dbReference type="AlphaFoldDB" id="A0A518IDR5"/>
<proteinExistence type="predicted"/>
<accession>A0A518IDR5</accession>
<sequence length="39" mass="4494">MAFIFILFDIQFYSLRLNTSHICLEFITGSTIKIELPGT</sequence>
<reference evidence="1 2" key="1">
    <citation type="submission" date="2019-03" db="EMBL/GenBank/DDBJ databases">
        <title>Deep-cultivation of Planctomycetes and their phenomic and genomic characterization uncovers novel biology.</title>
        <authorList>
            <person name="Wiegand S."/>
            <person name="Jogler M."/>
            <person name="Boedeker C."/>
            <person name="Pinto D."/>
            <person name="Vollmers J."/>
            <person name="Rivas-Marin E."/>
            <person name="Kohn T."/>
            <person name="Peeters S.H."/>
            <person name="Heuer A."/>
            <person name="Rast P."/>
            <person name="Oberbeckmann S."/>
            <person name="Bunk B."/>
            <person name="Jeske O."/>
            <person name="Meyerdierks A."/>
            <person name="Storesund J.E."/>
            <person name="Kallscheuer N."/>
            <person name="Luecker S."/>
            <person name="Lage O.M."/>
            <person name="Pohl T."/>
            <person name="Merkel B.J."/>
            <person name="Hornburger P."/>
            <person name="Mueller R.-W."/>
            <person name="Bruemmer F."/>
            <person name="Labrenz M."/>
            <person name="Spormann A.M."/>
            <person name="Op den Camp H."/>
            <person name="Overmann J."/>
            <person name="Amann R."/>
            <person name="Jetten M.S.M."/>
            <person name="Mascher T."/>
            <person name="Medema M.H."/>
            <person name="Devos D.P."/>
            <person name="Kaster A.-K."/>
            <person name="Ovreas L."/>
            <person name="Rohde M."/>
            <person name="Galperin M.Y."/>
            <person name="Jogler C."/>
        </authorList>
    </citation>
    <scope>NUCLEOTIDE SEQUENCE [LARGE SCALE GENOMIC DNA]</scope>
    <source>
        <strain evidence="1 2">Enr17</strain>
    </source>
</reference>
<organism evidence="1 2">
    <name type="scientific">Gimesia fumaroli</name>
    <dbReference type="NCBI Taxonomy" id="2527976"/>
    <lineage>
        <taxon>Bacteria</taxon>
        <taxon>Pseudomonadati</taxon>
        <taxon>Planctomycetota</taxon>
        <taxon>Planctomycetia</taxon>
        <taxon>Planctomycetales</taxon>
        <taxon>Planctomycetaceae</taxon>
        <taxon>Gimesia</taxon>
    </lineage>
</organism>
<keyword evidence="2" id="KW-1185">Reference proteome</keyword>